<accession>A0A2T1A3C7</accession>
<dbReference type="InterPro" id="IPR018076">
    <property type="entry name" value="T2SS_GspF_dom"/>
</dbReference>
<evidence type="ECO:0000256" key="5">
    <source>
        <dbReference type="ARBA" id="ARBA00023136"/>
    </source>
</evidence>
<protein>
    <submittedName>
        <fullName evidence="8">Type II secretion system protein F (GspF)</fullName>
    </submittedName>
</protein>
<dbReference type="AlphaFoldDB" id="A0A2T1A3C7"/>
<keyword evidence="2" id="KW-1003">Cell membrane</keyword>
<keyword evidence="4 6" id="KW-1133">Transmembrane helix</keyword>
<dbReference type="Proteomes" id="UP000237752">
    <property type="component" value="Unassembled WGS sequence"/>
</dbReference>
<reference evidence="8 9" key="1">
    <citation type="submission" date="2018-03" db="EMBL/GenBank/DDBJ databases">
        <title>Genomic Encyclopedia of Archaeal and Bacterial Type Strains, Phase II (KMG-II): from individual species to whole genera.</title>
        <authorList>
            <person name="Goeker M."/>
        </authorList>
    </citation>
    <scope>NUCLEOTIDE SEQUENCE [LARGE SCALE GENOMIC DNA]</scope>
    <source>
        <strain evidence="8 9">DSM 100065</strain>
    </source>
</reference>
<sequence length="277" mass="28677">MTTPLAVGLLGIALIVAPSRRRGFRRTTNRAESRLADVRRLRQSVAGWPPTRRRQVCAAAGGGAAIGLVVISVPTAIAGAAIAVTLTHSGLRMIAERSARSSADHDIDALAALGAELRAGQTMSAGLRAASATASEGLRAGFASAASAVELGADPIAVLLEAESAPLLVSVGQMWKLSLDTGCPLAEVIEAIELDHRERRRHQLELRSLLAGPSATAGMLALLPVFGLFMGSAIGARPLHTLTQTTVGGVVLIVGTLLTLAGVTWTRLIVHKARSFS</sequence>
<feature type="transmembrane region" description="Helical" evidence="6">
    <location>
        <begin position="58"/>
        <end position="84"/>
    </location>
</feature>
<feature type="transmembrane region" description="Helical" evidence="6">
    <location>
        <begin position="209"/>
        <end position="234"/>
    </location>
</feature>
<comment type="subcellular location">
    <subcellularLocation>
        <location evidence="1">Cell membrane</location>
        <topology evidence="1">Multi-pass membrane protein</topology>
    </subcellularLocation>
</comment>
<evidence type="ECO:0000313" key="9">
    <source>
        <dbReference type="Proteomes" id="UP000237752"/>
    </source>
</evidence>
<dbReference type="PANTHER" id="PTHR35007:SF4">
    <property type="entry name" value="CONSERVED TRANSMEMBRANE PROTEIN-RELATED"/>
    <property type="match status" value="1"/>
</dbReference>
<comment type="caution">
    <text evidence="8">The sequence shown here is derived from an EMBL/GenBank/DDBJ whole genome shotgun (WGS) entry which is preliminary data.</text>
</comment>
<feature type="transmembrane region" description="Helical" evidence="6">
    <location>
        <begin position="246"/>
        <end position="270"/>
    </location>
</feature>
<dbReference type="Pfam" id="PF00482">
    <property type="entry name" value="T2SSF"/>
    <property type="match status" value="1"/>
</dbReference>
<evidence type="ECO:0000256" key="4">
    <source>
        <dbReference type="ARBA" id="ARBA00022989"/>
    </source>
</evidence>
<evidence type="ECO:0000259" key="7">
    <source>
        <dbReference type="Pfam" id="PF00482"/>
    </source>
</evidence>
<name>A0A2T1A3C7_9ACTN</name>
<keyword evidence="9" id="KW-1185">Reference proteome</keyword>
<dbReference type="EMBL" id="PVUE01000003">
    <property type="protein sequence ID" value="PRZ43110.1"/>
    <property type="molecule type" value="Genomic_DNA"/>
</dbReference>
<dbReference type="RefSeq" id="WP_146135298.1">
    <property type="nucleotide sequence ID" value="NZ_PVUE01000003.1"/>
</dbReference>
<evidence type="ECO:0000256" key="6">
    <source>
        <dbReference type="SAM" id="Phobius"/>
    </source>
</evidence>
<proteinExistence type="predicted"/>
<evidence type="ECO:0000256" key="1">
    <source>
        <dbReference type="ARBA" id="ARBA00004651"/>
    </source>
</evidence>
<dbReference type="PANTHER" id="PTHR35007">
    <property type="entry name" value="INTEGRAL MEMBRANE PROTEIN-RELATED"/>
    <property type="match status" value="1"/>
</dbReference>
<dbReference type="GO" id="GO:0005886">
    <property type="term" value="C:plasma membrane"/>
    <property type="evidence" value="ECO:0007669"/>
    <property type="project" value="UniProtKB-SubCell"/>
</dbReference>
<keyword evidence="5 6" id="KW-0472">Membrane</keyword>
<organism evidence="8 9">
    <name type="scientific">Antricoccus suffuscus</name>
    <dbReference type="NCBI Taxonomy" id="1629062"/>
    <lineage>
        <taxon>Bacteria</taxon>
        <taxon>Bacillati</taxon>
        <taxon>Actinomycetota</taxon>
        <taxon>Actinomycetes</taxon>
        <taxon>Geodermatophilales</taxon>
        <taxon>Antricoccaceae</taxon>
        <taxon>Antricoccus</taxon>
    </lineage>
</organism>
<feature type="domain" description="Type II secretion system protein GspF" evidence="7">
    <location>
        <begin position="110"/>
        <end position="230"/>
    </location>
</feature>
<keyword evidence="3 6" id="KW-0812">Transmembrane</keyword>
<evidence type="ECO:0000256" key="3">
    <source>
        <dbReference type="ARBA" id="ARBA00022692"/>
    </source>
</evidence>
<evidence type="ECO:0000313" key="8">
    <source>
        <dbReference type="EMBL" id="PRZ43110.1"/>
    </source>
</evidence>
<dbReference type="OrthoDB" id="4337966at2"/>
<evidence type="ECO:0000256" key="2">
    <source>
        <dbReference type="ARBA" id="ARBA00022475"/>
    </source>
</evidence>
<gene>
    <name evidence="8" type="ORF">CLV47_103167</name>
</gene>